<dbReference type="Gene3D" id="3.30.1370.10">
    <property type="entry name" value="K Homology domain, type 1"/>
    <property type="match status" value="1"/>
</dbReference>
<dbReference type="WormBase" id="CBG15142">
    <property type="protein sequence ID" value="CBP39876"/>
    <property type="gene ID" value="WBGene00035470"/>
</dbReference>
<reference evidence="4 5" key="1">
    <citation type="journal article" date="2003" name="PLoS Biol.">
        <title>The genome sequence of Caenorhabditis briggsae: a platform for comparative genomics.</title>
        <authorList>
            <person name="Stein L.D."/>
            <person name="Bao Z."/>
            <person name="Blasiar D."/>
            <person name="Blumenthal T."/>
            <person name="Brent M.R."/>
            <person name="Chen N."/>
            <person name="Chinwalla A."/>
            <person name="Clarke L."/>
            <person name="Clee C."/>
            <person name="Coghlan A."/>
            <person name="Coulson A."/>
            <person name="D'Eustachio P."/>
            <person name="Fitch D.H."/>
            <person name="Fulton L.A."/>
            <person name="Fulton R.E."/>
            <person name="Griffiths-Jones S."/>
            <person name="Harris T.W."/>
            <person name="Hillier L.W."/>
            <person name="Kamath R."/>
            <person name="Kuwabara P.E."/>
            <person name="Mardis E.R."/>
            <person name="Marra M.A."/>
            <person name="Miner T.L."/>
            <person name="Minx P."/>
            <person name="Mullikin J.C."/>
            <person name="Plumb R.W."/>
            <person name="Rogers J."/>
            <person name="Schein J.E."/>
            <person name="Sohrmann M."/>
            <person name="Spieth J."/>
            <person name="Stajich J.E."/>
            <person name="Wei C."/>
            <person name="Willey D."/>
            <person name="Wilson R.K."/>
            <person name="Durbin R."/>
            <person name="Waterston R.H."/>
        </authorList>
    </citation>
    <scope>NUCLEOTIDE SEQUENCE [LARGE SCALE GENOMIC DNA]</scope>
    <source>
        <strain evidence="4 5">AF16</strain>
    </source>
</reference>
<dbReference type="AlphaFoldDB" id="A8XLU8"/>
<organism evidence="4 5">
    <name type="scientific">Caenorhabditis briggsae</name>
    <dbReference type="NCBI Taxonomy" id="6238"/>
    <lineage>
        <taxon>Eukaryota</taxon>
        <taxon>Metazoa</taxon>
        <taxon>Ecdysozoa</taxon>
        <taxon>Nematoda</taxon>
        <taxon>Chromadorea</taxon>
        <taxon>Rhabditida</taxon>
        <taxon>Rhabditina</taxon>
        <taxon>Rhabditomorpha</taxon>
        <taxon>Rhabditoidea</taxon>
        <taxon>Rhabditidae</taxon>
        <taxon>Peloderinae</taxon>
        <taxon>Caenorhabditis</taxon>
    </lineage>
</organism>
<dbReference type="InParanoid" id="A8XLU8"/>
<reference evidence="4 5" key="2">
    <citation type="journal article" date="2011" name="PLoS Genet.">
        <title>Caenorhabditis briggsae recombinant inbred line genotypes reveal inter-strain incompatibility and the evolution of recombination.</title>
        <authorList>
            <person name="Ross J.A."/>
            <person name="Koboldt D.C."/>
            <person name="Staisch J.E."/>
            <person name="Chamberlin H.M."/>
            <person name="Gupta B.P."/>
            <person name="Miller R.D."/>
            <person name="Baird S.E."/>
            <person name="Haag E.S."/>
        </authorList>
    </citation>
    <scope>NUCLEOTIDE SEQUENCE [LARGE SCALE GENOMIC DNA]</scope>
    <source>
        <strain evidence="4 5">AF16</strain>
    </source>
</reference>
<dbReference type="FunCoup" id="A8XLU8">
    <property type="interactions" value="2641"/>
</dbReference>
<feature type="domain" description="Exoribonuclease phosphorolytic" evidence="2">
    <location>
        <begin position="38"/>
        <end position="165"/>
    </location>
</feature>
<dbReference type="InterPro" id="IPR001247">
    <property type="entry name" value="ExoRNase_PH_dom1"/>
</dbReference>
<dbReference type="NCBIfam" id="NF008805">
    <property type="entry name" value="PRK11824.1"/>
    <property type="match status" value="1"/>
</dbReference>
<keyword evidence="5" id="KW-1185">Reference proteome</keyword>
<dbReference type="InterPro" id="IPR036612">
    <property type="entry name" value="KH_dom_type_1_sf"/>
</dbReference>
<keyword evidence="1" id="KW-0694">RNA-binding</keyword>
<name>A8XLU8_CAEBR</name>
<accession>A8XLU8</accession>
<dbReference type="InterPro" id="IPR036345">
    <property type="entry name" value="ExoRNase_PH_dom2_sf"/>
</dbReference>
<dbReference type="GeneID" id="8584865"/>
<dbReference type="GO" id="GO:0000965">
    <property type="term" value="P:mitochondrial RNA 3'-end processing"/>
    <property type="evidence" value="ECO:0000318"/>
    <property type="project" value="GO_Central"/>
</dbReference>
<dbReference type="Pfam" id="PF03726">
    <property type="entry name" value="PNPase"/>
    <property type="match status" value="1"/>
</dbReference>
<dbReference type="EMBL" id="HE601055">
    <property type="protein sequence ID" value="CAP33602.2"/>
    <property type="molecule type" value="Genomic_DNA"/>
</dbReference>
<dbReference type="FunFam" id="3.30.230.70:FF:000082">
    <property type="entry name" value="Predicted protein"/>
    <property type="match status" value="1"/>
</dbReference>
<dbReference type="Pfam" id="PF01138">
    <property type="entry name" value="RNase_PH"/>
    <property type="match status" value="2"/>
</dbReference>
<evidence type="ECO:0000259" key="3">
    <source>
        <dbReference type="Pfam" id="PF03726"/>
    </source>
</evidence>
<dbReference type="HOGENOM" id="CLU_004217_2_2_1"/>
<feature type="domain" description="Exoribonuclease phosphorolytic" evidence="2">
    <location>
        <begin position="344"/>
        <end position="481"/>
    </location>
</feature>
<dbReference type="NCBIfam" id="TIGR03591">
    <property type="entry name" value="polynuc_phos"/>
    <property type="match status" value="1"/>
</dbReference>
<evidence type="ECO:0000256" key="1">
    <source>
        <dbReference type="ARBA" id="ARBA00022884"/>
    </source>
</evidence>
<evidence type="ECO:0000313" key="5">
    <source>
        <dbReference type="Proteomes" id="UP000008549"/>
    </source>
</evidence>
<dbReference type="PANTHER" id="PTHR11252:SF0">
    <property type="entry name" value="POLYRIBONUCLEOTIDE NUCLEOTIDYLTRANSFERASE 1, MITOCHONDRIAL"/>
    <property type="match status" value="1"/>
</dbReference>
<dbReference type="PANTHER" id="PTHR11252">
    <property type="entry name" value="POLYRIBONUCLEOTIDE NUCLEOTIDYLTRANSFERASE"/>
    <property type="match status" value="1"/>
</dbReference>
<dbReference type="RefSeq" id="XP_045095667.1">
    <property type="nucleotide sequence ID" value="XM_045243328.1"/>
</dbReference>
<dbReference type="FunFam" id="3.30.230.70:FF:000020">
    <property type="entry name" value="Polyribonucleotide nucleotidyltransferase 2 mitochondrial"/>
    <property type="match status" value="1"/>
</dbReference>
<dbReference type="InterPro" id="IPR015848">
    <property type="entry name" value="PNPase_PH_RNA-bd_bac/org-type"/>
</dbReference>
<dbReference type="GO" id="GO:0004654">
    <property type="term" value="F:polyribonucleotide nucleotidyltransferase activity"/>
    <property type="evidence" value="ECO:0000318"/>
    <property type="project" value="GO_Central"/>
</dbReference>
<dbReference type="SUPFAM" id="SSF54791">
    <property type="entry name" value="Eukaryotic type KH-domain (KH-domain type I)"/>
    <property type="match status" value="1"/>
</dbReference>
<proteinExistence type="predicted"/>
<dbReference type="InterPro" id="IPR027408">
    <property type="entry name" value="PNPase/RNase_PH_dom_sf"/>
</dbReference>
<dbReference type="CDD" id="cd11364">
    <property type="entry name" value="RNase_PH_PNPase_2"/>
    <property type="match status" value="1"/>
</dbReference>
<dbReference type="SUPFAM" id="SSF54211">
    <property type="entry name" value="Ribosomal protein S5 domain 2-like"/>
    <property type="match status" value="2"/>
</dbReference>
<dbReference type="CTD" id="8584865"/>
<feature type="domain" description="Polyribonucleotide nucleotidyltransferase RNA-binding" evidence="3">
    <location>
        <begin position="263"/>
        <end position="341"/>
    </location>
</feature>
<dbReference type="InterPro" id="IPR036456">
    <property type="entry name" value="PNPase_PH_RNA-bd_sf"/>
</dbReference>
<sequence length="802" mass="89235">MRIPQLPLRYSKRWSSREYRLAGNERSVSVDFNGKNSLELKTGHMARFASAAVVASSGDNSVMATVVQRKQKQGDGNGVPLQVEYRPSASAVGRIPTNFLRRELSQSDNEILISRAIDRSIRPLMPANSYETQVICKPLALDENADQIMLGINAASSALHISSAPFNGPLAAIRVSMDPRGKIFHVNPGQEELKASSMNMIVAMRRNQKTVMIELDGEETRGEQLEEALDVAFQNVERLHVAMDELGGIEKDELPEKTTTMEILEILEALARERIYYVMTDSTHDKISRDEEIKAIMEDVIGTEALQPFPPADIYQCWSFLVKKVLRETTLSTGIRCDGRRPTDFRPIRIQVDMYKKLHGCSMFQRGQTQVMSTVTFDSPTAAFHPDSVAQLLGSQRKKSFMLHYEFPSFATNDIGVSASRSLNRREIGHGALAEKALKPLFPTGFPYAVRLACQVLESNGSSSMASVCGGSLALYDAGVPMKNAAAGVAIGLISDEKEPETNYKVLTDILGIEDYAGDMDFKIAGTKNGFTAAQLDVKNDGLTRQQLRESLDAARAGIDHVLGKMAIIRDRPREQPKSTVPIIESMRIEPHKRVTLFRNNGYNCKLIEAETGVKISVEDESNISLLAPSQEKLQKALSMMNGVLESNTTLDFAFGSIIQAEIVELNSTEISELLIPILPEKLGVWNSEVPRLLKIQIFRRWAIWVSKCWESSGEHNRKYENNEFPDNGPWCVRHTTRKLPTSPYQQQPSKSSSIRHPDVLGLKVGDKMACTWFGRDEHTGNIRLSRKTLAGASHPATQQKK</sequence>
<dbReference type="OMA" id="RFMFHYN"/>
<dbReference type="STRING" id="6238.A8XLU8"/>
<evidence type="ECO:0000259" key="2">
    <source>
        <dbReference type="Pfam" id="PF01138"/>
    </source>
</evidence>
<dbReference type="SUPFAM" id="SSF46915">
    <property type="entry name" value="Polynucleotide phosphorylase/guanosine pentaphosphate synthase (PNPase/GPSI), domain 3"/>
    <property type="match status" value="1"/>
</dbReference>
<dbReference type="Proteomes" id="UP000008549">
    <property type="component" value="Unassembled WGS sequence"/>
</dbReference>
<dbReference type="InterPro" id="IPR020568">
    <property type="entry name" value="Ribosomal_Su5_D2-typ_SF"/>
</dbReference>
<dbReference type="GO" id="GO:0000175">
    <property type="term" value="F:3'-5'-RNA exonuclease activity"/>
    <property type="evidence" value="ECO:0000318"/>
    <property type="project" value="GO_Central"/>
</dbReference>
<evidence type="ECO:0000313" key="4">
    <source>
        <dbReference type="EMBL" id="CAP33602.2"/>
    </source>
</evidence>
<dbReference type="GO" id="GO:0005739">
    <property type="term" value="C:mitochondrion"/>
    <property type="evidence" value="ECO:0000318"/>
    <property type="project" value="GO_Central"/>
</dbReference>
<evidence type="ECO:0000313" key="6">
    <source>
        <dbReference type="WormBase" id="CBG15142"/>
    </source>
</evidence>
<dbReference type="Gene3D" id="3.30.230.70">
    <property type="entry name" value="GHMP Kinase, N-terminal domain"/>
    <property type="match status" value="2"/>
</dbReference>
<dbReference type="KEGG" id="cbr:CBG_15142"/>
<protein>
    <submittedName>
        <fullName evidence="4">Protein CBG15142</fullName>
    </submittedName>
</protein>
<dbReference type="GO" id="GO:0005829">
    <property type="term" value="C:cytosol"/>
    <property type="evidence" value="ECO:0000318"/>
    <property type="project" value="GO_Central"/>
</dbReference>
<dbReference type="InterPro" id="IPR012162">
    <property type="entry name" value="PNPase"/>
</dbReference>
<gene>
    <name evidence="4 6" type="ORF">CBG15142</name>
    <name evidence="4" type="ORF">CBG_15142</name>
</gene>
<dbReference type="SUPFAM" id="SSF55666">
    <property type="entry name" value="Ribonuclease PH domain 2-like"/>
    <property type="match status" value="2"/>
</dbReference>
<dbReference type="GO" id="GO:0003723">
    <property type="term" value="F:RNA binding"/>
    <property type="evidence" value="ECO:0007669"/>
    <property type="project" value="UniProtKB-KW"/>
</dbReference>
<dbReference type="GO" id="GO:0000958">
    <property type="term" value="P:mitochondrial mRNA catabolic process"/>
    <property type="evidence" value="ECO:0000318"/>
    <property type="project" value="GO_Central"/>
</dbReference>
<dbReference type="eggNOG" id="KOG1067">
    <property type="taxonomic scope" value="Eukaryota"/>
</dbReference>
<dbReference type="PIRSF" id="PIRSF005499">
    <property type="entry name" value="PNPase"/>
    <property type="match status" value="1"/>
</dbReference>